<keyword evidence="2" id="KW-0472">Membrane</keyword>
<feature type="signal peptide" evidence="3">
    <location>
        <begin position="1"/>
        <end position="28"/>
    </location>
</feature>
<sequence length="108" mass="12088">MKKFNNSCLALFLLLSITFTLGSTVALAEGGEAGTIAEIEFYTDDSKEMPVDESKAPEPEKTKKPIGRFPNTGEIIRKSLMMSGLMLAFIGLWILWMKKTKRKDDLEL</sequence>
<gene>
    <name evidence="4" type="ORF">JZO69_12450</name>
</gene>
<comment type="caution">
    <text evidence="4">The sequence shown here is derived from an EMBL/GenBank/DDBJ whole genome shotgun (WGS) entry which is preliminary data.</text>
</comment>
<protein>
    <submittedName>
        <fullName evidence="4">LPXTG cell wall anchor domain-containing protein</fullName>
    </submittedName>
</protein>
<dbReference type="RefSeq" id="WP_207113190.1">
    <property type="nucleotide sequence ID" value="NZ_JAFLWD010000032.1"/>
</dbReference>
<keyword evidence="5" id="KW-1185">Reference proteome</keyword>
<reference evidence="4 5" key="1">
    <citation type="submission" date="2021-03" db="EMBL/GenBank/DDBJ databases">
        <title>Enterococcal diversity collection.</title>
        <authorList>
            <person name="Gilmore M.S."/>
            <person name="Schwartzman J."/>
            <person name="Van Tyne D."/>
            <person name="Martin M."/>
            <person name="Earl A.M."/>
            <person name="Manson A.L."/>
            <person name="Straub T."/>
            <person name="Salamzade R."/>
            <person name="Saavedra J."/>
            <person name="Lebreton F."/>
            <person name="Prichula J."/>
            <person name="Schaufler K."/>
            <person name="Gaca A."/>
            <person name="Sgardioli B."/>
            <person name="Wagenaar J."/>
            <person name="Strong T."/>
        </authorList>
    </citation>
    <scope>NUCLEOTIDE SEQUENCE [LARGE SCALE GENOMIC DNA]</scope>
    <source>
        <strain evidence="4 5">DIV0869a</strain>
    </source>
</reference>
<feature type="transmembrane region" description="Helical" evidence="2">
    <location>
        <begin position="75"/>
        <end position="96"/>
    </location>
</feature>
<keyword evidence="2" id="KW-1133">Transmembrane helix</keyword>
<dbReference type="Proteomes" id="UP000664632">
    <property type="component" value="Unassembled WGS sequence"/>
</dbReference>
<evidence type="ECO:0000313" key="4">
    <source>
        <dbReference type="EMBL" id="MBO0441175.1"/>
    </source>
</evidence>
<evidence type="ECO:0000313" key="5">
    <source>
        <dbReference type="Proteomes" id="UP000664632"/>
    </source>
</evidence>
<name>A0ABS3H109_9ENTE</name>
<evidence type="ECO:0000256" key="3">
    <source>
        <dbReference type="SAM" id="SignalP"/>
    </source>
</evidence>
<feature type="compositionally biased region" description="Basic and acidic residues" evidence="1">
    <location>
        <begin position="47"/>
        <end position="63"/>
    </location>
</feature>
<dbReference type="EMBL" id="JAFLWD010000032">
    <property type="protein sequence ID" value="MBO0441175.1"/>
    <property type="molecule type" value="Genomic_DNA"/>
</dbReference>
<keyword evidence="3" id="KW-0732">Signal</keyword>
<evidence type="ECO:0000256" key="1">
    <source>
        <dbReference type="SAM" id="MobiDB-lite"/>
    </source>
</evidence>
<organism evidence="4 5">
    <name type="scientific">Candidatus Enterococcus ikei</name>
    <dbReference type="NCBI Taxonomy" id="2815326"/>
    <lineage>
        <taxon>Bacteria</taxon>
        <taxon>Bacillati</taxon>
        <taxon>Bacillota</taxon>
        <taxon>Bacilli</taxon>
        <taxon>Lactobacillales</taxon>
        <taxon>Enterococcaceae</taxon>
        <taxon>Enterococcus</taxon>
    </lineage>
</organism>
<evidence type="ECO:0000256" key="2">
    <source>
        <dbReference type="SAM" id="Phobius"/>
    </source>
</evidence>
<feature type="region of interest" description="Disordered" evidence="1">
    <location>
        <begin position="47"/>
        <end position="69"/>
    </location>
</feature>
<accession>A0ABS3H109</accession>
<keyword evidence="2" id="KW-0812">Transmembrane</keyword>
<proteinExistence type="predicted"/>
<dbReference type="NCBIfam" id="TIGR01167">
    <property type="entry name" value="LPXTG_anchor"/>
    <property type="match status" value="1"/>
</dbReference>
<feature type="chain" id="PRO_5047053112" evidence="3">
    <location>
        <begin position="29"/>
        <end position="108"/>
    </location>
</feature>